<feature type="region of interest" description="Disordered" evidence="1">
    <location>
        <begin position="1"/>
        <end position="24"/>
    </location>
</feature>
<name>A0ABV6MXU3_9PSEU</name>
<gene>
    <name evidence="2" type="ORF">ACFFH7_25660</name>
</gene>
<evidence type="ECO:0000256" key="1">
    <source>
        <dbReference type="SAM" id="MobiDB-lite"/>
    </source>
</evidence>
<evidence type="ECO:0000313" key="2">
    <source>
        <dbReference type="EMBL" id="MFC0544917.1"/>
    </source>
</evidence>
<dbReference type="Proteomes" id="UP001589810">
    <property type="component" value="Unassembled WGS sequence"/>
</dbReference>
<dbReference type="RefSeq" id="WP_273936354.1">
    <property type="nucleotide sequence ID" value="NZ_CP097263.1"/>
</dbReference>
<keyword evidence="3" id="KW-1185">Reference proteome</keyword>
<feature type="compositionally biased region" description="Basic residues" evidence="1">
    <location>
        <begin position="1"/>
        <end position="14"/>
    </location>
</feature>
<reference evidence="2 3" key="1">
    <citation type="submission" date="2024-09" db="EMBL/GenBank/DDBJ databases">
        <authorList>
            <person name="Sun Q."/>
            <person name="Mori K."/>
        </authorList>
    </citation>
    <scope>NUCLEOTIDE SEQUENCE [LARGE SCALE GENOMIC DNA]</scope>
    <source>
        <strain evidence="2 3">TBRC 1432</strain>
    </source>
</reference>
<protein>
    <submittedName>
        <fullName evidence="2">Uncharacterized protein</fullName>
    </submittedName>
</protein>
<comment type="caution">
    <text evidence="2">The sequence shown here is derived from an EMBL/GenBank/DDBJ whole genome shotgun (WGS) entry which is preliminary data.</text>
</comment>
<evidence type="ECO:0000313" key="3">
    <source>
        <dbReference type="Proteomes" id="UP001589810"/>
    </source>
</evidence>
<sequence length="354" mass="38730">MSPASRKRKPRKNSTGKARPPRVSPLAETIEQALEIKNLMQARTWASDLIGHYRAIAWDTGTDPDIGIGRLRSEIADVGGAAGTSAALALSLVGQRTPRAEFLALGEELALATGSMPAWYAGDLKLRLRAARSITDTNRNYEALLLSYDDHSLGVIVEHVGLLRLVKVVVRGPDAGLEFLRELAETFAPGGEPVELDPVEVSYRLFGPVTMFVAEGPDLDSERNLPAEQFRRLMGRTALMEAVLSDLPPAPTDEGVIERFMADYATDEKWSRWWARFVVNSAEDTGRAATDFGEEFAHAQIFKLAREVAMPAEAVPAVTEAIRAWARFTDADWTDDLPALLAGYAARNARENAS</sequence>
<dbReference type="EMBL" id="JBHLUD010000008">
    <property type="protein sequence ID" value="MFC0544917.1"/>
    <property type="molecule type" value="Genomic_DNA"/>
</dbReference>
<organism evidence="2 3">
    <name type="scientific">Kutzneria chonburiensis</name>
    <dbReference type="NCBI Taxonomy" id="1483604"/>
    <lineage>
        <taxon>Bacteria</taxon>
        <taxon>Bacillati</taxon>
        <taxon>Actinomycetota</taxon>
        <taxon>Actinomycetes</taxon>
        <taxon>Pseudonocardiales</taxon>
        <taxon>Pseudonocardiaceae</taxon>
        <taxon>Kutzneria</taxon>
    </lineage>
</organism>
<proteinExistence type="predicted"/>
<accession>A0ABV6MXU3</accession>